<dbReference type="GO" id="GO:0005886">
    <property type="term" value="C:plasma membrane"/>
    <property type="evidence" value="ECO:0007669"/>
    <property type="project" value="UniProtKB-SubCell"/>
</dbReference>
<feature type="domain" description="GspL cytoplasmic actin-ATPase-like" evidence="11">
    <location>
        <begin position="73"/>
        <end position="167"/>
    </location>
</feature>
<dbReference type="Gene3D" id="3.30.420.380">
    <property type="match status" value="1"/>
</dbReference>
<dbReference type="InterPro" id="IPR024230">
    <property type="entry name" value="GspL_cyto_dom"/>
</dbReference>
<evidence type="ECO:0000256" key="2">
    <source>
        <dbReference type="ARBA" id="ARBA00005318"/>
    </source>
</evidence>
<reference evidence="14" key="1">
    <citation type="submission" date="2017-06" db="EMBL/GenBank/DDBJ databases">
        <authorList>
            <person name="LiPuma J."/>
            <person name="Spilker T."/>
        </authorList>
    </citation>
    <scope>NUCLEOTIDE SEQUENCE [LARGE SCALE GENOMIC DNA]</scope>
    <source>
        <strain evidence="14">AU17325</strain>
    </source>
</reference>
<evidence type="ECO:0000313" key="13">
    <source>
        <dbReference type="EMBL" id="OXI39655.1"/>
    </source>
</evidence>
<dbReference type="GO" id="GO:0015627">
    <property type="term" value="C:type II protein secretion system complex"/>
    <property type="evidence" value="ECO:0007669"/>
    <property type="project" value="InterPro"/>
</dbReference>
<dbReference type="Pfam" id="PF12693">
    <property type="entry name" value="GspL_C"/>
    <property type="match status" value="1"/>
</dbReference>
<dbReference type="Proteomes" id="UP000214600">
    <property type="component" value="Unassembled WGS sequence"/>
</dbReference>
<sequence length="524" mass="56244">MCGWRLSARASATSSCVGHEWRAKCPGGAMSSLIVLLPSIDAFDAAGWEATEMPYALFDRRGQCVRAGRAHREAWPKAASTVLVLAARDTLLVDVNLPPVKGEKLRRVLPHAVEEYLIGDALQSHVAVGPAATDNAARPVAVVDRERFGEVIRWFTEAGHRRVRAVPLIHCMTTTVYGGPADGGEQDNVLPESARSSTSRTLPIPNGDEDGEATVLMRSDADVLSVDPPALSEVDAERCETDVLVICRPASSEGDTDTDARGNPLRLELAIKRGSSGFGFETHASALDTTIAELSKHDSVRVHALVVEGHDDVEGGATAASDLRARMAGPSAFPLAARTLRWDALASNALDCEFDLCQFEFARSASRAATGGWRRWRVPAGLAIASAIVAIATINVQWFQLRHRQDALNTELTARVKAAFPETQVLLDPPLQMRTGLERLRAAAGELHASDYLVLSASLSRALGPIPSDAIATLDYRDGSLAVAFRPGTAVDGDGFRQRLQAQGVTANEEDAKWMLGSARPMPR</sequence>
<keyword evidence="3" id="KW-0813">Transport</keyword>
<keyword evidence="4" id="KW-1003">Cell membrane</keyword>
<evidence type="ECO:0000256" key="6">
    <source>
        <dbReference type="ARBA" id="ARBA00022692"/>
    </source>
</evidence>
<comment type="caution">
    <text evidence="13">The sequence shown here is derived from an EMBL/GenBank/DDBJ whole genome shotgun (WGS) entry which is preliminary data.</text>
</comment>
<reference evidence="13 14" key="2">
    <citation type="submission" date="2017-08" db="EMBL/GenBank/DDBJ databases">
        <title>WGS of novel Burkholderia cepaca complex species.</title>
        <authorList>
            <person name="Lipuma J."/>
            <person name="Spilker T."/>
        </authorList>
    </citation>
    <scope>NUCLEOTIDE SEQUENCE [LARGE SCALE GENOMIC DNA]</scope>
    <source>
        <strain evidence="13 14">AU17325</strain>
    </source>
</reference>
<keyword evidence="8" id="KW-1133">Transmembrane helix</keyword>
<keyword evidence="6" id="KW-0812">Transmembrane</keyword>
<dbReference type="InterPro" id="IPR043129">
    <property type="entry name" value="ATPase_NBD"/>
</dbReference>
<dbReference type="InterPro" id="IPR025691">
    <property type="entry name" value="GspL_pp_dom"/>
</dbReference>
<dbReference type="NCBIfam" id="TIGR01709">
    <property type="entry name" value="typeII_sec_gspL"/>
    <property type="match status" value="1"/>
</dbReference>
<comment type="similarity">
    <text evidence="2">Belongs to the GSP L family.</text>
</comment>
<dbReference type="SUPFAM" id="SSF53067">
    <property type="entry name" value="Actin-like ATPase domain"/>
    <property type="match status" value="1"/>
</dbReference>
<proteinExistence type="inferred from homology"/>
<evidence type="ECO:0000256" key="1">
    <source>
        <dbReference type="ARBA" id="ARBA00004377"/>
    </source>
</evidence>
<dbReference type="GO" id="GO:0015628">
    <property type="term" value="P:protein secretion by the type II secretion system"/>
    <property type="evidence" value="ECO:0007669"/>
    <property type="project" value="InterPro"/>
</dbReference>
<evidence type="ECO:0000256" key="3">
    <source>
        <dbReference type="ARBA" id="ARBA00022448"/>
    </source>
</evidence>
<dbReference type="EMBL" id="NKFA01000009">
    <property type="protein sequence ID" value="OXI39655.1"/>
    <property type="molecule type" value="Genomic_DNA"/>
</dbReference>
<evidence type="ECO:0000259" key="12">
    <source>
        <dbReference type="Pfam" id="PF12693"/>
    </source>
</evidence>
<keyword evidence="5" id="KW-0997">Cell inner membrane</keyword>
<evidence type="ECO:0008006" key="15">
    <source>
        <dbReference type="Google" id="ProtNLM"/>
    </source>
</evidence>
<dbReference type="OrthoDB" id="8989867at2"/>
<keyword evidence="9" id="KW-0472">Membrane</keyword>
<dbReference type="GO" id="GO:0009276">
    <property type="term" value="C:Gram-negative-bacterium-type cell wall"/>
    <property type="evidence" value="ECO:0007669"/>
    <property type="project" value="InterPro"/>
</dbReference>
<evidence type="ECO:0000256" key="5">
    <source>
        <dbReference type="ARBA" id="ARBA00022519"/>
    </source>
</evidence>
<feature type="domain" description="GspL periplasmic" evidence="12">
    <location>
        <begin position="372"/>
        <end position="511"/>
    </location>
</feature>
<feature type="region of interest" description="Disordered" evidence="10">
    <location>
        <begin position="180"/>
        <end position="208"/>
    </location>
</feature>
<comment type="subcellular location">
    <subcellularLocation>
        <location evidence="1">Cell inner membrane</location>
        <topology evidence="1">Single-pass membrane protein</topology>
    </subcellularLocation>
</comment>
<dbReference type="InterPro" id="IPR007812">
    <property type="entry name" value="T2SS_protein-GspL"/>
</dbReference>
<protein>
    <recommendedName>
        <fullName evidence="15">Type II secretion system protein GspL</fullName>
    </recommendedName>
</protein>
<name>A0A228IBV4_9BURK</name>
<evidence type="ECO:0000256" key="10">
    <source>
        <dbReference type="SAM" id="MobiDB-lite"/>
    </source>
</evidence>
<organism evidence="13 14">
    <name type="scientific">Burkholderia aenigmatica</name>
    <dbReference type="NCBI Taxonomy" id="2015348"/>
    <lineage>
        <taxon>Bacteria</taxon>
        <taxon>Pseudomonadati</taxon>
        <taxon>Pseudomonadota</taxon>
        <taxon>Betaproteobacteria</taxon>
        <taxon>Burkholderiales</taxon>
        <taxon>Burkholderiaceae</taxon>
        <taxon>Burkholderia</taxon>
        <taxon>Burkholderia cepacia complex</taxon>
    </lineage>
</organism>
<evidence type="ECO:0000259" key="11">
    <source>
        <dbReference type="Pfam" id="PF05134"/>
    </source>
</evidence>
<dbReference type="AlphaFoldDB" id="A0A228IBV4"/>
<evidence type="ECO:0000256" key="7">
    <source>
        <dbReference type="ARBA" id="ARBA00022927"/>
    </source>
</evidence>
<evidence type="ECO:0000313" key="14">
    <source>
        <dbReference type="Proteomes" id="UP000214600"/>
    </source>
</evidence>
<evidence type="ECO:0000256" key="9">
    <source>
        <dbReference type="ARBA" id="ARBA00023136"/>
    </source>
</evidence>
<evidence type="ECO:0000256" key="8">
    <source>
        <dbReference type="ARBA" id="ARBA00022989"/>
    </source>
</evidence>
<accession>A0A228IBV4</accession>
<keyword evidence="7" id="KW-0653">Protein transport</keyword>
<evidence type="ECO:0000256" key="4">
    <source>
        <dbReference type="ARBA" id="ARBA00022475"/>
    </source>
</evidence>
<gene>
    <name evidence="13" type="ORF">CFB84_25275</name>
</gene>
<dbReference type="Pfam" id="PF05134">
    <property type="entry name" value="T2SSL"/>
    <property type="match status" value="1"/>
</dbReference>